<dbReference type="PRINTS" id="PR00379">
    <property type="entry name" value="INTEIN"/>
</dbReference>
<dbReference type="InterPro" id="IPR035412">
    <property type="entry name" value="Terminase_L_N"/>
</dbReference>
<dbReference type="InterPro" id="IPR006141">
    <property type="entry name" value="Intein_N"/>
</dbReference>
<dbReference type="InterPro" id="IPR030934">
    <property type="entry name" value="Intein_C"/>
</dbReference>
<gene>
    <name evidence="5" type="ORF">ELY37_02845</name>
</gene>
<dbReference type="SMART" id="SM00306">
    <property type="entry name" value="HintN"/>
    <property type="match status" value="1"/>
</dbReference>
<organism evidence="5 6">
    <name type="scientific">Vreelandella populi</name>
    <dbReference type="NCBI Taxonomy" id="2498858"/>
    <lineage>
        <taxon>Bacteria</taxon>
        <taxon>Pseudomonadati</taxon>
        <taxon>Pseudomonadota</taxon>
        <taxon>Gammaproteobacteria</taxon>
        <taxon>Oceanospirillales</taxon>
        <taxon>Halomonadaceae</taxon>
        <taxon>Vreelandella</taxon>
    </lineage>
</organism>
<dbReference type="InterPro" id="IPR052380">
    <property type="entry name" value="Viral_DNA_packaging_terminase"/>
</dbReference>
<dbReference type="InterPro" id="IPR027417">
    <property type="entry name" value="P-loop_NTPase"/>
</dbReference>
<dbReference type="SMART" id="SM00305">
    <property type="entry name" value="HintC"/>
    <property type="match status" value="1"/>
</dbReference>
<dbReference type="PROSITE" id="PS50817">
    <property type="entry name" value="INTEIN_N_TER"/>
    <property type="match status" value="1"/>
</dbReference>
<proteinExistence type="predicted"/>
<sequence length="746" mass="83629">MSKATLELPPKLIPVFTDKPGETVRYRGSYGGRGSAKTRTFALMSAVRAYMFAEAEVSGVILCGREYMNSLEDSSMEEVKQAIRSVDWLNDYFDIGEKYIRAKNRRVWYAFAGLRHNLDSIKSKARILLAWVDEAETVSEIAWQKLLPTVREENSEVWITWNPEVDGSPTDTRFRKNAPEGSKIVELNYTDNPWFPDVLDMERRNDRDTLDDQTYAWIWDGAYRENSEAQILASKYRVAEFEPDAKRWDGPYYGLDWGFSQDPTAGIKCWVHDNRLYIEYEAGKVGLENDDIAKHMIDRLPGIAEHAVRADSARPETISHVKSDGQGKREKLPSIVGVEKWPGSVEDGIAHLRSYAEIIIHPRCIETIKEARMYSYKVDRLTGDVLTTIVDKHNHYIDACVEHGQFVATARGLIPIQDVAAGDYVQTRIGLREVLVSRMTHESAPIYELRTASGRILRATADHRVYVVGKGYLRMDAIRYNDSVMSLESELCQRLNQSNMTASCGVDTLSRSIAPTANTSSGRRQMEGRSTCTVGCGRITTAQSQMVGTFITRMKTARTMSRRTWNACRHRTTDQNMVRGMAGLMNGYSTLRASGLLQRLGTLRTRALSGTGSTVSRHGKAVWRFARNVINVARRSMIPIEGTPTDSVQTNASLHGAERMASIMSKGDASSATASSRSTSIGKPDFAPDRVLSVRATGEANRVYDLMVDEAEEFFASGVLVHNCRYALAPLIKRGPVGLVLKRNRR</sequence>
<keyword evidence="2" id="KW-0651">Protein splicing</keyword>
<evidence type="ECO:0000256" key="2">
    <source>
        <dbReference type="ARBA" id="ARBA00023000"/>
    </source>
</evidence>
<feature type="domain" description="Hint" evidence="3">
    <location>
        <begin position="683"/>
        <end position="729"/>
    </location>
</feature>
<dbReference type="PANTHER" id="PTHR39184:SF1">
    <property type="entry name" value="PBSX PHAGE TERMINASE LARGE SUBUNIT"/>
    <property type="match status" value="1"/>
</dbReference>
<dbReference type="InterPro" id="IPR003586">
    <property type="entry name" value="Hint_dom_C"/>
</dbReference>
<feature type="domain" description="Hint" evidence="4">
    <location>
        <begin position="398"/>
        <end position="488"/>
    </location>
</feature>
<dbReference type="OrthoDB" id="5684611at2"/>
<dbReference type="Gene3D" id="2.170.16.10">
    <property type="entry name" value="Hedgehog/Intein (Hint) domain"/>
    <property type="match status" value="2"/>
</dbReference>
<evidence type="ECO:0000256" key="1">
    <source>
        <dbReference type="ARBA" id="ARBA00022813"/>
    </source>
</evidence>
<dbReference type="Gene3D" id="3.30.420.280">
    <property type="match status" value="1"/>
</dbReference>
<evidence type="ECO:0000259" key="3">
    <source>
        <dbReference type="SMART" id="SM00305"/>
    </source>
</evidence>
<dbReference type="PANTHER" id="PTHR39184">
    <property type="match status" value="1"/>
</dbReference>
<dbReference type="InterPro" id="IPR035413">
    <property type="entry name" value="Terminase_L_C"/>
</dbReference>
<reference evidence="5 6" key="1">
    <citation type="submission" date="2018-12" db="EMBL/GenBank/DDBJ databases">
        <title>three novel Halomonas strain isolated from plants.</title>
        <authorList>
            <person name="Sun C."/>
        </authorList>
    </citation>
    <scope>NUCLEOTIDE SEQUENCE [LARGE SCALE GENOMIC DNA]</scope>
    <source>
        <strain evidence="5 6">RC</strain>
    </source>
</reference>
<dbReference type="Pfam" id="PF17288">
    <property type="entry name" value="Terminase_3C"/>
    <property type="match status" value="1"/>
</dbReference>
<dbReference type="SUPFAM" id="SSF51294">
    <property type="entry name" value="Hedgehog/intein (Hint) domain"/>
    <property type="match status" value="1"/>
</dbReference>
<name>A0A433LG89_9GAMM</name>
<evidence type="ECO:0000313" key="6">
    <source>
        <dbReference type="Proteomes" id="UP000286912"/>
    </source>
</evidence>
<comment type="caution">
    <text evidence="5">The sequence shown here is derived from an EMBL/GenBank/DDBJ whole genome shotgun (WGS) entry which is preliminary data.</text>
</comment>
<dbReference type="AlphaFoldDB" id="A0A433LG89"/>
<dbReference type="InterPro" id="IPR036844">
    <property type="entry name" value="Hint_dom_sf"/>
</dbReference>
<dbReference type="Proteomes" id="UP000286912">
    <property type="component" value="Unassembled WGS sequence"/>
</dbReference>
<evidence type="ECO:0000259" key="4">
    <source>
        <dbReference type="SMART" id="SM00306"/>
    </source>
</evidence>
<dbReference type="InterPro" id="IPR003587">
    <property type="entry name" value="Hint_dom_N"/>
</dbReference>
<evidence type="ECO:0000313" key="5">
    <source>
        <dbReference type="EMBL" id="RUR48805.1"/>
    </source>
</evidence>
<keyword evidence="6" id="KW-1185">Reference proteome</keyword>
<dbReference type="Pfam" id="PF14890">
    <property type="entry name" value="Intein_splicing"/>
    <property type="match status" value="1"/>
</dbReference>
<dbReference type="EMBL" id="RZHD01000003">
    <property type="protein sequence ID" value="RUR48805.1"/>
    <property type="molecule type" value="Genomic_DNA"/>
</dbReference>
<dbReference type="Gene3D" id="3.40.50.300">
    <property type="entry name" value="P-loop containing nucleotide triphosphate hydrolases"/>
    <property type="match status" value="1"/>
</dbReference>
<dbReference type="GO" id="GO:0016539">
    <property type="term" value="P:intein-mediated protein splicing"/>
    <property type="evidence" value="ECO:0007669"/>
    <property type="project" value="InterPro"/>
</dbReference>
<keyword evidence="1" id="KW-0068">Autocatalytic cleavage</keyword>
<dbReference type="Pfam" id="PF04466">
    <property type="entry name" value="Terminase_3"/>
    <property type="match status" value="1"/>
</dbReference>
<dbReference type="CDD" id="cd00081">
    <property type="entry name" value="Hint"/>
    <property type="match status" value="1"/>
</dbReference>
<dbReference type="PROSITE" id="PS50818">
    <property type="entry name" value="INTEIN_C_TER"/>
    <property type="match status" value="1"/>
</dbReference>
<protein>
    <submittedName>
        <fullName evidence="5">Uncharacterized protein</fullName>
    </submittedName>
</protein>
<dbReference type="InterPro" id="IPR006142">
    <property type="entry name" value="INTEIN"/>
</dbReference>
<dbReference type="RefSeq" id="WP_126981469.1">
    <property type="nucleotide sequence ID" value="NZ_RZHD01000003.1"/>
</dbReference>
<accession>A0A433LG89</accession>
<dbReference type="NCBIfam" id="TIGR01443">
    <property type="entry name" value="intein_Cterm"/>
    <property type="match status" value="1"/>
</dbReference>